<name>A0ABR3EHP0_9AGAR</name>
<dbReference type="InterPro" id="IPR021109">
    <property type="entry name" value="Peptidase_aspartic_dom_sf"/>
</dbReference>
<dbReference type="Pfam" id="PF13650">
    <property type="entry name" value="Asp_protease_2"/>
    <property type="match status" value="1"/>
</dbReference>
<evidence type="ECO:0000313" key="1">
    <source>
        <dbReference type="EMBL" id="KAL0562391.1"/>
    </source>
</evidence>
<feature type="non-terminal residue" evidence="1">
    <location>
        <position position="91"/>
    </location>
</feature>
<sequence>MSVAGVHIEPKAFPGLRRTSSLVKDVGRVVPQPLIIVVNINGKPARALVDSGSLGDFMSTQLADQLRVKKTYLEKPLPLHMAVQSSRSKVL</sequence>
<dbReference type="SUPFAM" id="SSF50630">
    <property type="entry name" value="Acid proteases"/>
    <property type="match status" value="1"/>
</dbReference>
<keyword evidence="2" id="KW-1185">Reference proteome</keyword>
<comment type="caution">
    <text evidence="1">The sequence shown here is derived from an EMBL/GenBank/DDBJ whole genome shotgun (WGS) entry which is preliminary data.</text>
</comment>
<organism evidence="1 2">
    <name type="scientific">Marasmius crinis-equi</name>
    <dbReference type="NCBI Taxonomy" id="585013"/>
    <lineage>
        <taxon>Eukaryota</taxon>
        <taxon>Fungi</taxon>
        <taxon>Dikarya</taxon>
        <taxon>Basidiomycota</taxon>
        <taxon>Agaricomycotina</taxon>
        <taxon>Agaricomycetes</taxon>
        <taxon>Agaricomycetidae</taxon>
        <taxon>Agaricales</taxon>
        <taxon>Marasmiineae</taxon>
        <taxon>Marasmiaceae</taxon>
        <taxon>Marasmius</taxon>
    </lineage>
</organism>
<reference evidence="1 2" key="1">
    <citation type="submission" date="2024-02" db="EMBL/GenBank/DDBJ databases">
        <title>A draft genome for the cacao thread blight pathogen Marasmius crinis-equi.</title>
        <authorList>
            <person name="Cohen S.P."/>
            <person name="Baruah I.K."/>
            <person name="Amoako-Attah I."/>
            <person name="Bukari Y."/>
            <person name="Meinhardt L.W."/>
            <person name="Bailey B.A."/>
        </authorList>
    </citation>
    <scope>NUCLEOTIDE SEQUENCE [LARGE SCALE GENOMIC DNA]</scope>
    <source>
        <strain evidence="1 2">GH-76</strain>
    </source>
</reference>
<dbReference type="CDD" id="cd00303">
    <property type="entry name" value="retropepsin_like"/>
    <property type="match status" value="1"/>
</dbReference>
<proteinExistence type="predicted"/>
<dbReference type="EMBL" id="JBAHYK010005957">
    <property type="protein sequence ID" value="KAL0562391.1"/>
    <property type="molecule type" value="Genomic_DNA"/>
</dbReference>
<protein>
    <submittedName>
        <fullName evidence="1">Uncharacterized protein</fullName>
    </submittedName>
</protein>
<gene>
    <name evidence="1" type="ORF">V5O48_019696</name>
</gene>
<evidence type="ECO:0000313" key="2">
    <source>
        <dbReference type="Proteomes" id="UP001465976"/>
    </source>
</evidence>
<dbReference type="Gene3D" id="2.40.70.10">
    <property type="entry name" value="Acid Proteases"/>
    <property type="match status" value="1"/>
</dbReference>
<dbReference type="Proteomes" id="UP001465976">
    <property type="component" value="Unassembled WGS sequence"/>
</dbReference>
<accession>A0ABR3EHP0</accession>